<evidence type="ECO:0000256" key="3">
    <source>
        <dbReference type="ARBA" id="ARBA00007588"/>
    </source>
</evidence>
<dbReference type="SUPFAM" id="SSF51905">
    <property type="entry name" value="FAD/NAD(P)-binding domain"/>
    <property type="match status" value="1"/>
</dbReference>
<keyword evidence="5" id="KW-0285">Flavoprotein</keyword>
<comment type="similarity">
    <text evidence="3">Belongs to the lysine N(6)-hydroxylase/L-ornithine N(5)-oxygenase family.</text>
</comment>
<name>A0A1M2W6I5_TRAPU</name>
<protein>
    <recommendedName>
        <fullName evidence="4">L-ornithine N(5)-monooxygenase [NAD(P)H]</fullName>
        <ecNumber evidence="4">1.14.13.196</ecNumber>
    </recommendedName>
</protein>
<organism evidence="11 12">
    <name type="scientific">Trametes pubescens</name>
    <name type="common">White-rot fungus</name>
    <dbReference type="NCBI Taxonomy" id="154538"/>
    <lineage>
        <taxon>Eukaryota</taxon>
        <taxon>Fungi</taxon>
        <taxon>Dikarya</taxon>
        <taxon>Basidiomycota</taxon>
        <taxon>Agaricomycotina</taxon>
        <taxon>Agaricomycetes</taxon>
        <taxon>Polyporales</taxon>
        <taxon>Polyporaceae</taxon>
        <taxon>Trametes</taxon>
    </lineage>
</organism>
<accession>A0A1M2W6I5</accession>
<comment type="caution">
    <text evidence="11">The sequence shown here is derived from an EMBL/GenBank/DDBJ whole genome shotgun (WGS) entry which is preliminary data.</text>
</comment>
<comment type="catalytic activity">
    <reaction evidence="10">
        <text>L-ornithine + NADH + O2 = N(5)-hydroxy-L-ornithine + NAD(+) + H2O</text>
        <dbReference type="Rhea" id="RHEA:41512"/>
        <dbReference type="ChEBI" id="CHEBI:15377"/>
        <dbReference type="ChEBI" id="CHEBI:15379"/>
        <dbReference type="ChEBI" id="CHEBI:46911"/>
        <dbReference type="ChEBI" id="CHEBI:57540"/>
        <dbReference type="ChEBI" id="CHEBI:57945"/>
        <dbReference type="ChEBI" id="CHEBI:78275"/>
        <dbReference type="EC" id="1.14.13.196"/>
    </reaction>
</comment>
<dbReference type="PANTHER" id="PTHR23023">
    <property type="entry name" value="DIMETHYLANILINE MONOOXYGENASE"/>
    <property type="match status" value="1"/>
</dbReference>
<comment type="catalytic activity">
    <reaction evidence="9">
        <text>L-ornithine + NADPH + O2 = N(5)-hydroxy-L-ornithine + NADP(+) + H2O</text>
        <dbReference type="Rhea" id="RHEA:41508"/>
        <dbReference type="ChEBI" id="CHEBI:15377"/>
        <dbReference type="ChEBI" id="CHEBI:15379"/>
        <dbReference type="ChEBI" id="CHEBI:46911"/>
        <dbReference type="ChEBI" id="CHEBI:57783"/>
        <dbReference type="ChEBI" id="CHEBI:58349"/>
        <dbReference type="ChEBI" id="CHEBI:78275"/>
        <dbReference type="EC" id="1.14.13.196"/>
    </reaction>
</comment>
<gene>
    <name evidence="11" type="ORF">TRAPUB_7342</name>
</gene>
<comment type="pathway">
    <text evidence="2">Siderophore biosynthesis.</text>
</comment>
<comment type="cofactor">
    <cofactor evidence="1">
        <name>FAD</name>
        <dbReference type="ChEBI" id="CHEBI:57692"/>
    </cofactor>
</comment>
<sequence>MPPPAAGGALRGRLSGPEVSKYFETFAETFLKDKIHFGKEVRRIRRHPSGEGWQFDVHDSGSGRVVTRDVPKVPEILGPEAALAAHFTGPVMHTADFAAKVDELLSSVPAAQPDPSLDEPSVVVVGGGKSAQDVCAFLANEGRKVTLICHNLDAILAYPVPLPAALRNSRFLAVISPYIHLRTKLERFLHTTWLGKHITRFIWYALFQSAYLAERVPAGSPLRNSVSPFWHVRINDEGVPRENSFYGLAVAGKIEVITPAHVSGFGADGKTVVLEDGRTLRASAVVLGTGYKSSWESLFDEETIEELGLSPQLADPNASKTYHWDYATLSGPPPTHPDTQRWSSAIYRGLVPVKNITRRDIAVNGTCVRLTSSPPRSPARSELSLTSQLSANNGYTSEIAAHWISSYFLGDEMRLPGSTQEALAASEREAAWLKQRYPQVPTALNPSYAGFLTFLTYVSTIPTSD</sequence>
<evidence type="ECO:0000256" key="6">
    <source>
        <dbReference type="ARBA" id="ARBA00022827"/>
    </source>
</evidence>
<keyword evidence="6" id="KW-0274">FAD</keyword>
<keyword evidence="12" id="KW-1185">Reference proteome</keyword>
<dbReference type="Gene3D" id="3.50.50.60">
    <property type="entry name" value="FAD/NAD(P)-binding domain"/>
    <property type="match status" value="2"/>
</dbReference>
<dbReference type="AlphaFoldDB" id="A0A1M2W6I5"/>
<dbReference type="Proteomes" id="UP000184267">
    <property type="component" value="Unassembled WGS sequence"/>
</dbReference>
<keyword evidence="8" id="KW-0560">Oxidoreductase</keyword>
<evidence type="ECO:0000256" key="4">
    <source>
        <dbReference type="ARBA" id="ARBA00012881"/>
    </source>
</evidence>
<dbReference type="InterPro" id="IPR050346">
    <property type="entry name" value="FMO-like"/>
</dbReference>
<evidence type="ECO:0000256" key="1">
    <source>
        <dbReference type="ARBA" id="ARBA00001974"/>
    </source>
</evidence>
<dbReference type="InterPro" id="IPR025700">
    <property type="entry name" value="Lys/Orn_oxygenase"/>
</dbReference>
<dbReference type="EC" id="1.14.13.196" evidence="4"/>
<dbReference type="STRING" id="154538.A0A1M2W6I5"/>
<evidence type="ECO:0000313" key="12">
    <source>
        <dbReference type="Proteomes" id="UP000184267"/>
    </source>
</evidence>
<dbReference type="GO" id="GO:0016491">
    <property type="term" value="F:oxidoreductase activity"/>
    <property type="evidence" value="ECO:0007669"/>
    <property type="project" value="UniProtKB-KW"/>
</dbReference>
<evidence type="ECO:0000313" key="11">
    <source>
        <dbReference type="EMBL" id="OJT15471.1"/>
    </source>
</evidence>
<dbReference type="Pfam" id="PF13434">
    <property type="entry name" value="Lys_Orn_oxgnase"/>
    <property type="match status" value="1"/>
</dbReference>
<keyword evidence="7" id="KW-0521">NADP</keyword>
<evidence type="ECO:0000256" key="10">
    <source>
        <dbReference type="ARBA" id="ARBA00049248"/>
    </source>
</evidence>
<proteinExistence type="inferred from homology"/>
<dbReference type="InterPro" id="IPR036188">
    <property type="entry name" value="FAD/NAD-bd_sf"/>
</dbReference>
<evidence type="ECO:0000256" key="7">
    <source>
        <dbReference type="ARBA" id="ARBA00022857"/>
    </source>
</evidence>
<evidence type="ECO:0000256" key="5">
    <source>
        <dbReference type="ARBA" id="ARBA00022630"/>
    </source>
</evidence>
<dbReference type="EMBL" id="MNAD01000155">
    <property type="protein sequence ID" value="OJT15471.1"/>
    <property type="molecule type" value="Genomic_DNA"/>
</dbReference>
<evidence type="ECO:0000256" key="8">
    <source>
        <dbReference type="ARBA" id="ARBA00023002"/>
    </source>
</evidence>
<evidence type="ECO:0000256" key="2">
    <source>
        <dbReference type="ARBA" id="ARBA00004924"/>
    </source>
</evidence>
<dbReference type="OrthoDB" id="2915840at2759"/>
<evidence type="ECO:0000256" key="9">
    <source>
        <dbReference type="ARBA" id="ARBA00047598"/>
    </source>
</evidence>
<reference evidence="11 12" key="1">
    <citation type="submission" date="2016-10" db="EMBL/GenBank/DDBJ databases">
        <title>Genome sequence of the basidiomycete white-rot fungus Trametes pubescens.</title>
        <authorList>
            <person name="Makela M.R."/>
            <person name="Granchi Z."/>
            <person name="Peng M."/>
            <person name="De Vries R.P."/>
            <person name="Grigoriev I."/>
            <person name="Riley R."/>
            <person name="Hilden K."/>
        </authorList>
    </citation>
    <scope>NUCLEOTIDE SEQUENCE [LARGE SCALE GENOMIC DNA]</scope>
    <source>
        <strain evidence="11 12">FBCC735</strain>
    </source>
</reference>